<name>A0AA37LW95_9PEZI</name>
<keyword evidence="2" id="KW-1185">Reference proteome</keyword>
<dbReference type="Proteomes" id="UP001055172">
    <property type="component" value="Unassembled WGS sequence"/>
</dbReference>
<dbReference type="AlphaFoldDB" id="A0AA37LW95"/>
<proteinExistence type="predicted"/>
<reference evidence="1 2" key="1">
    <citation type="submission" date="2021-07" db="EMBL/GenBank/DDBJ databases">
        <title>Genome data of Colletotrichum spaethianum.</title>
        <authorList>
            <person name="Utami Y.D."/>
            <person name="Hiruma K."/>
        </authorList>
    </citation>
    <scope>NUCLEOTIDE SEQUENCE [LARGE SCALE GENOMIC DNA]</scope>
    <source>
        <strain evidence="1 2">MAFF 242679</strain>
    </source>
</reference>
<sequence length="79" mass="8759">MKNVGDSSHVLLEHLGGQDARTEAGEVEWLVSWETKGQFLTWLRSNLGKWRERFDEEAAVAVNDAKAGTSEAKVDEAEA</sequence>
<comment type="caution">
    <text evidence="1">The sequence shown here is derived from an EMBL/GenBank/DDBJ whole genome shotgun (WGS) entry which is preliminary data.</text>
</comment>
<evidence type="ECO:0000313" key="1">
    <source>
        <dbReference type="EMBL" id="GJC86308.1"/>
    </source>
</evidence>
<gene>
    <name evidence="1" type="ORF">ColLi_09146</name>
</gene>
<protein>
    <submittedName>
        <fullName evidence="1">Uncharacterized protein</fullName>
    </submittedName>
</protein>
<accession>A0AA37LW95</accession>
<dbReference type="EMBL" id="BPPX01000021">
    <property type="protein sequence ID" value="GJC86308.1"/>
    <property type="molecule type" value="Genomic_DNA"/>
</dbReference>
<evidence type="ECO:0000313" key="2">
    <source>
        <dbReference type="Proteomes" id="UP001055172"/>
    </source>
</evidence>
<organism evidence="1 2">
    <name type="scientific">Colletotrichum liriopes</name>
    <dbReference type="NCBI Taxonomy" id="708192"/>
    <lineage>
        <taxon>Eukaryota</taxon>
        <taxon>Fungi</taxon>
        <taxon>Dikarya</taxon>
        <taxon>Ascomycota</taxon>
        <taxon>Pezizomycotina</taxon>
        <taxon>Sordariomycetes</taxon>
        <taxon>Hypocreomycetidae</taxon>
        <taxon>Glomerellales</taxon>
        <taxon>Glomerellaceae</taxon>
        <taxon>Colletotrichum</taxon>
        <taxon>Colletotrichum spaethianum species complex</taxon>
    </lineage>
</organism>